<dbReference type="Pfam" id="PF25967">
    <property type="entry name" value="RND-MFP_C"/>
    <property type="match status" value="1"/>
</dbReference>
<evidence type="ECO:0000256" key="4">
    <source>
        <dbReference type="SAM" id="Coils"/>
    </source>
</evidence>
<dbReference type="PANTHER" id="PTHR30469">
    <property type="entry name" value="MULTIDRUG RESISTANCE PROTEIN MDTA"/>
    <property type="match status" value="1"/>
</dbReference>
<reference evidence="8 9" key="1">
    <citation type="journal article" date="2017" name="Int. J. Syst. Evol. Microbiol.">
        <title>Rouxiella badensis sp. nov. and Rouxiella silvae sp. nov. isolated from peat bog soil in Germany and emendation of the genus description.</title>
        <authorList>
            <person name="Le Fleche-Mateos A."/>
            <person name="Kugler J.H."/>
            <person name="Hansen S.H."/>
            <person name="Syldatk C."/>
            <person name="Hausmann R."/>
            <person name="Lomprez F."/>
            <person name="Vandenbogaert M."/>
            <person name="Manuguerra J.C."/>
            <person name="Grimont P.A."/>
        </authorList>
    </citation>
    <scope>NUCLEOTIDE SEQUENCE [LARGE SCALE GENOMIC DNA]</scope>
    <source>
        <strain evidence="8 9">DSM 100043</strain>
    </source>
</reference>
<feature type="domain" description="Multidrug resistance protein MdtA-like beta-barrel" evidence="6">
    <location>
        <begin position="227"/>
        <end position="319"/>
    </location>
</feature>
<dbReference type="SUPFAM" id="SSF111369">
    <property type="entry name" value="HlyD-like secretion proteins"/>
    <property type="match status" value="1"/>
</dbReference>
<comment type="subcellular location">
    <subcellularLocation>
        <location evidence="1">Cell membrane</location>
    </subcellularLocation>
</comment>
<name>A0A1X0WK70_9GAMM</name>
<dbReference type="GO" id="GO:1990281">
    <property type="term" value="C:efflux pump complex"/>
    <property type="evidence" value="ECO:0007669"/>
    <property type="project" value="TreeGrafter"/>
</dbReference>
<evidence type="ECO:0000259" key="6">
    <source>
        <dbReference type="Pfam" id="PF25944"/>
    </source>
</evidence>
<dbReference type="EMBL" id="MRWE01000002">
    <property type="protein sequence ID" value="ORJ27169.1"/>
    <property type="molecule type" value="Genomic_DNA"/>
</dbReference>
<feature type="domain" description="Multidrug resistance protein MdtA-like barrel-sandwich hybrid" evidence="5">
    <location>
        <begin position="65"/>
        <end position="219"/>
    </location>
</feature>
<evidence type="ECO:0000313" key="8">
    <source>
        <dbReference type="EMBL" id="ORJ27169.1"/>
    </source>
</evidence>
<dbReference type="InterPro" id="IPR058626">
    <property type="entry name" value="MdtA-like_b-barrel"/>
</dbReference>
<evidence type="ECO:0000259" key="5">
    <source>
        <dbReference type="Pfam" id="PF25917"/>
    </source>
</evidence>
<evidence type="ECO:0000259" key="7">
    <source>
        <dbReference type="Pfam" id="PF25967"/>
    </source>
</evidence>
<dbReference type="InterPro" id="IPR058625">
    <property type="entry name" value="MdtA-like_BSH"/>
</dbReference>
<dbReference type="Pfam" id="PF25917">
    <property type="entry name" value="BSH_RND"/>
    <property type="match status" value="1"/>
</dbReference>
<comment type="similarity">
    <text evidence="2">Belongs to the membrane fusion protein (MFP) (TC 8.A.1) family.</text>
</comment>
<keyword evidence="3" id="KW-0813">Transport</keyword>
<comment type="caution">
    <text evidence="8">The sequence shown here is derived from an EMBL/GenBank/DDBJ whole genome shotgun (WGS) entry which is preliminary data.</text>
</comment>
<dbReference type="Gene3D" id="2.40.50.100">
    <property type="match status" value="2"/>
</dbReference>
<evidence type="ECO:0000256" key="3">
    <source>
        <dbReference type="ARBA" id="ARBA00022448"/>
    </source>
</evidence>
<evidence type="ECO:0000256" key="2">
    <source>
        <dbReference type="ARBA" id="ARBA00009477"/>
    </source>
</evidence>
<gene>
    <name evidence="8" type="ORF">BS640_01500</name>
</gene>
<dbReference type="STRING" id="1646377.BS640_01500"/>
<protein>
    <submittedName>
        <fullName evidence="8">Efflux transporter periplasmic adaptor subunit</fullName>
    </submittedName>
</protein>
<feature type="domain" description="Multidrug resistance protein MdtA-like C-terminal permuted SH3" evidence="7">
    <location>
        <begin position="325"/>
        <end position="382"/>
    </location>
</feature>
<dbReference type="InterPro" id="IPR006143">
    <property type="entry name" value="RND_pump_MFP"/>
</dbReference>
<dbReference type="Gene3D" id="6.20.50.140">
    <property type="match status" value="1"/>
</dbReference>
<dbReference type="GO" id="GO:0015562">
    <property type="term" value="F:efflux transmembrane transporter activity"/>
    <property type="evidence" value="ECO:0007669"/>
    <property type="project" value="TreeGrafter"/>
</dbReference>
<evidence type="ECO:0000256" key="1">
    <source>
        <dbReference type="ARBA" id="ARBA00004236"/>
    </source>
</evidence>
<dbReference type="Pfam" id="PF25944">
    <property type="entry name" value="Beta-barrel_RND"/>
    <property type="match status" value="1"/>
</dbReference>
<keyword evidence="4" id="KW-0175">Coiled coil</keyword>
<sequence length="399" mass="43471">MMKKASNRPLKTLLILMLLSAAALGIYGVSGGLKATEPEYVTAKVKRGDIENAVLATGKLDAFERVDVGAQVTGEVTSLKVKMGDAVVKGQLLAEIDSLQQRNNLRNAEAALNVIRANKKAKQAQLAQANAQFIRQKRMLSQQASSREELENADMALKMTRAERVAIESQLVQAQIEVDKKKLDLSYTKVLAPKKGIVIAIVAQQGQTLNASQNAPTVVKLAQLDVMTIKVQISEADITRVRQGQKAYFSTFAEPGKRYHAQLRVIELAPESIMKQESSGQASPVSAAANGSVYYNALLDVPNPENRLRIAMTAQVTLPLQEAKNVLLIPARAVTRVNDKLQQVEVLNKNGQKERRDVQTGITNSVDIEITQGLKIGEVVVLNAGLVRQTSEDDAVIYQ</sequence>
<dbReference type="Gene3D" id="2.40.30.170">
    <property type="match status" value="1"/>
</dbReference>
<evidence type="ECO:0000313" key="9">
    <source>
        <dbReference type="Proteomes" id="UP000192536"/>
    </source>
</evidence>
<keyword evidence="9" id="KW-1185">Reference proteome</keyword>
<organism evidence="8 9">
    <name type="scientific">Rouxiella badensis</name>
    <dbReference type="NCBI Taxonomy" id="1646377"/>
    <lineage>
        <taxon>Bacteria</taxon>
        <taxon>Pseudomonadati</taxon>
        <taxon>Pseudomonadota</taxon>
        <taxon>Gammaproteobacteria</taxon>
        <taxon>Enterobacterales</taxon>
        <taxon>Yersiniaceae</taxon>
        <taxon>Rouxiella</taxon>
    </lineage>
</organism>
<accession>A0A1X0WK70</accession>
<dbReference type="AlphaFoldDB" id="A0A1X0WK70"/>
<dbReference type="InterPro" id="IPR058627">
    <property type="entry name" value="MdtA-like_C"/>
</dbReference>
<feature type="coiled-coil region" evidence="4">
    <location>
        <begin position="105"/>
        <end position="132"/>
    </location>
</feature>
<dbReference type="PANTHER" id="PTHR30469:SF33">
    <property type="entry name" value="SLR1207 PROTEIN"/>
    <property type="match status" value="1"/>
</dbReference>
<dbReference type="Proteomes" id="UP000192536">
    <property type="component" value="Unassembled WGS sequence"/>
</dbReference>
<dbReference type="NCBIfam" id="TIGR01730">
    <property type="entry name" value="RND_mfp"/>
    <property type="match status" value="1"/>
</dbReference>
<proteinExistence type="inferred from homology"/>